<comment type="caution">
    <text evidence="1">The sequence shown here is derived from an EMBL/GenBank/DDBJ whole genome shotgun (WGS) entry which is preliminary data.</text>
</comment>
<dbReference type="EMBL" id="SHKY01000001">
    <property type="protein sequence ID" value="RZU49407.1"/>
    <property type="molecule type" value="Genomic_DNA"/>
</dbReference>
<proteinExistence type="predicted"/>
<organism evidence="1 2">
    <name type="scientific">Krasilnikovia cinnamomea</name>
    <dbReference type="NCBI Taxonomy" id="349313"/>
    <lineage>
        <taxon>Bacteria</taxon>
        <taxon>Bacillati</taxon>
        <taxon>Actinomycetota</taxon>
        <taxon>Actinomycetes</taxon>
        <taxon>Micromonosporales</taxon>
        <taxon>Micromonosporaceae</taxon>
        <taxon>Krasilnikovia</taxon>
    </lineage>
</organism>
<dbReference type="Pfam" id="PF19953">
    <property type="entry name" value="EACC1"/>
    <property type="match status" value="1"/>
</dbReference>
<keyword evidence="2" id="KW-1185">Reference proteome</keyword>
<dbReference type="InterPro" id="IPR045428">
    <property type="entry name" value="EACC1"/>
</dbReference>
<evidence type="ECO:0000313" key="2">
    <source>
        <dbReference type="Proteomes" id="UP000292564"/>
    </source>
</evidence>
<evidence type="ECO:0000313" key="1">
    <source>
        <dbReference type="EMBL" id="RZU49407.1"/>
    </source>
</evidence>
<accession>A0A4Q7ZFA2</accession>
<dbReference type="Proteomes" id="UP000292564">
    <property type="component" value="Unassembled WGS sequence"/>
</dbReference>
<name>A0A4Q7ZFA2_9ACTN</name>
<sequence>MVEAEIRIESADADVESLWLRLGEIPELRGHLRLRGMSSAPGTMGAETVIGVMATAAVLARACTPMVQAVLDYLKERARLKRSDVVIVSGPNGKAQLSVSNTADPARLVREALGVIEPGP</sequence>
<protein>
    <submittedName>
        <fullName evidence="1">Uncharacterized protein</fullName>
    </submittedName>
</protein>
<dbReference type="RefSeq" id="WP_130508492.1">
    <property type="nucleotide sequence ID" value="NZ_SHKY01000001.1"/>
</dbReference>
<dbReference type="AlphaFoldDB" id="A0A4Q7ZFA2"/>
<reference evidence="1 2" key="1">
    <citation type="submission" date="2019-02" db="EMBL/GenBank/DDBJ databases">
        <title>Sequencing the genomes of 1000 actinobacteria strains.</title>
        <authorList>
            <person name="Klenk H.-P."/>
        </authorList>
    </citation>
    <scope>NUCLEOTIDE SEQUENCE [LARGE SCALE GENOMIC DNA]</scope>
    <source>
        <strain evidence="1 2">DSM 45162</strain>
    </source>
</reference>
<gene>
    <name evidence="1" type="ORF">EV385_1157</name>
</gene>